<dbReference type="GO" id="GO:0005634">
    <property type="term" value="C:nucleus"/>
    <property type="evidence" value="ECO:0007669"/>
    <property type="project" value="UniProtKB-SubCell"/>
</dbReference>
<evidence type="ECO:0000256" key="2">
    <source>
        <dbReference type="ARBA" id="ARBA00004629"/>
    </source>
</evidence>
<dbReference type="AlphaFoldDB" id="A0A4S2L8D8"/>
<sequence length="177" mass="20685">MTSSRSAEDKITIATSKISKALGTYFEKTVNNTCSKVKQKDEEWFQQTVTELVQEFQQRCEEGLPSLLREYSVNDKASQLEYANENLRFSRSWCPSGDPEKDIRAHLYVVEKEHLDDLCKRTSDLQRKLRPRLAELKREDYRLRDESTKLQVLLKQLCTTLATVQSADNHFCVHRPR</sequence>
<name>A0A4S2L8D8_OPIFE</name>
<organism evidence="10 11">
    <name type="scientific">Opisthorchis felineus</name>
    <dbReference type="NCBI Taxonomy" id="147828"/>
    <lineage>
        <taxon>Eukaryota</taxon>
        <taxon>Metazoa</taxon>
        <taxon>Spiralia</taxon>
        <taxon>Lophotrochozoa</taxon>
        <taxon>Platyhelminthes</taxon>
        <taxon>Trematoda</taxon>
        <taxon>Digenea</taxon>
        <taxon>Opisthorchiida</taxon>
        <taxon>Opisthorchiata</taxon>
        <taxon>Opisthorchiidae</taxon>
        <taxon>Opisthorchis</taxon>
    </lineage>
</organism>
<evidence type="ECO:0000256" key="6">
    <source>
        <dbReference type="ARBA" id="ARBA00022838"/>
    </source>
</evidence>
<keyword evidence="11" id="KW-1185">Reference proteome</keyword>
<reference evidence="10 11" key="1">
    <citation type="journal article" date="2019" name="BMC Genomics">
        <title>New insights from Opisthorchis felineus genome: update on genomics of the epidemiologically important liver flukes.</title>
        <authorList>
            <person name="Ershov N.I."/>
            <person name="Mordvinov V.A."/>
            <person name="Prokhortchouk E.B."/>
            <person name="Pakharukova M.Y."/>
            <person name="Gunbin K.V."/>
            <person name="Ustyantsev K."/>
            <person name="Genaev M.A."/>
            <person name="Blinov A.G."/>
            <person name="Mazur A."/>
            <person name="Boulygina E."/>
            <person name="Tsygankova S."/>
            <person name="Khrameeva E."/>
            <person name="Chekanov N."/>
            <person name="Fan G."/>
            <person name="Xiao A."/>
            <person name="Zhang H."/>
            <person name="Xu X."/>
            <person name="Yang H."/>
            <person name="Solovyev V."/>
            <person name="Lee S.M."/>
            <person name="Liu X."/>
            <person name="Afonnikov D.A."/>
            <person name="Skryabin K.G."/>
        </authorList>
    </citation>
    <scope>NUCLEOTIDE SEQUENCE [LARGE SCALE GENOMIC DNA]</scope>
    <source>
        <strain evidence="10">AK-0245</strain>
        <tissue evidence="10">Whole organism</tissue>
    </source>
</reference>
<evidence type="ECO:0000313" key="10">
    <source>
        <dbReference type="EMBL" id="TGZ59502.1"/>
    </source>
</evidence>
<evidence type="ECO:0000256" key="5">
    <source>
        <dbReference type="ARBA" id="ARBA00022776"/>
    </source>
</evidence>
<evidence type="ECO:0000256" key="4">
    <source>
        <dbReference type="ARBA" id="ARBA00022618"/>
    </source>
</evidence>
<keyword evidence="4" id="KW-0132">Cell division</keyword>
<dbReference type="Proteomes" id="UP000308267">
    <property type="component" value="Unassembled WGS sequence"/>
</dbReference>
<comment type="subcellular location">
    <subcellularLocation>
        <location evidence="2">Chromosome</location>
        <location evidence="2">Centromere</location>
        <location evidence="2">Kinetochore</location>
    </subcellularLocation>
    <subcellularLocation>
        <location evidence="1">Nucleus</location>
    </subcellularLocation>
</comment>
<keyword evidence="3" id="KW-0158">Chromosome</keyword>
<proteinExistence type="predicted"/>
<dbReference type="GO" id="GO:0000444">
    <property type="term" value="C:MIS12/MIND type complex"/>
    <property type="evidence" value="ECO:0007669"/>
    <property type="project" value="InterPro"/>
</dbReference>
<protein>
    <submittedName>
        <fullName evidence="10">Uncharacterized protein</fullName>
    </submittedName>
</protein>
<evidence type="ECO:0000256" key="7">
    <source>
        <dbReference type="ARBA" id="ARBA00023242"/>
    </source>
</evidence>
<dbReference type="OrthoDB" id="18453at2759"/>
<accession>A0A4S2L8D8</accession>
<evidence type="ECO:0000256" key="8">
    <source>
        <dbReference type="ARBA" id="ARBA00023306"/>
    </source>
</evidence>
<dbReference type="GO" id="GO:0051301">
    <property type="term" value="P:cell division"/>
    <property type="evidence" value="ECO:0007669"/>
    <property type="project" value="UniProtKB-KW"/>
</dbReference>
<evidence type="ECO:0000256" key="1">
    <source>
        <dbReference type="ARBA" id="ARBA00004123"/>
    </source>
</evidence>
<gene>
    <name evidence="10" type="ORF">CRM22_009010</name>
</gene>
<evidence type="ECO:0000256" key="9">
    <source>
        <dbReference type="ARBA" id="ARBA00023328"/>
    </source>
</evidence>
<dbReference type="EMBL" id="SJOL01008821">
    <property type="protein sequence ID" value="TGZ59502.1"/>
    <property type="molecule type" value="Genomic_DNA"/>
</dbReference>
<keyword evidence="6" id="KW-0995">Kinetochore</keyword>
<dbReference type="InterPro" id="IPR007128">
    <property type="entry name" value="PMF1/Nnf1"/>
</dbReference>
<keyword evidence="9" id="KW-0137">Centromere</keyword>
<dbReference type="Pfam" id="PF03980">
    <property type="entry name" value="Nnf1"/>
    <property type="match status" value="1"/>
</dbReference>
<comment type="caution">
    <text evidence="10">The sequence shown here is derived from an EMBL/GenBank/DDBJ whole genome shotgun (WGS) entry which is preliminary data.</text>
</comment>
<keyword evidence="5" id="KW-0498">Mitosis</keyword>
<evidence type="ECO:0000256" key="3">
    <source>
        <dbReference type="ARBA" id="ARBA00022454"/>
    </source>
</evidence>
<keyword evidence="7" id="KW-0539">Nucleus</keyword>
<keyword evidence="8" id="KW-0131">Cell cycle</keyword>
<evidence type="ECO:0000313" key="11">
    <source>
        <dbReference type="Proteomes" id="UP000308267"/>
    </source>
</evidence>